<evidence type="ECO:0000256" key="3">
    <source>
        <dbReference type="ARBA" id="ARBA00004931"/>
    </source>
</evidence>
<comment type="function">
    <text evidence="1">Acts on leucine, isoleucine and valine.</text>
</comment>
<organism evidence="12 13">
    <name type="scientific">Rhodopseudomonas pseudopalustris</name>
    <dbReference type="NCBI Taxonomy" id="1513892"/>
    <lineage>
        <taxon>Bacteria</taxon>
        <taxon>Pseudomonadati</taxon>
        <taxon>Pseudomonadota</taxon>
        <taxon>Alphaproteobacteria</taxon>
        <taxon>Hyphomicrobiales</taxon>
        <taxon>Nitrobacteraceae</taxon>
        <taxon>Rhodopseudomonas</taxon>
    </lineage>
</organism>
<reference evidence="13" key="1">
    <citation type="submission" date="2016-10" db="EMBL/GenBank/DDBJ databases">
        <authorList>
            <person name="Varghese N."/>
            <person name="Submissions S."/>
        </authorList>
    </citation>
    <scope>NUCLEOTIDE SEQUENCE [LARGE SCALE GENOMIC DNA]</scope>
    <source>
        <strain evidence="13">DSM 123</strain>
    </source>
</reference>
<keyword evidence="13" id="KW-1185">Reference proteome</keyword>
<dbReference type="PANTHER" id="PTHR42743">
    <property type="entry name" value="AMINO-ACID AMINOTRANSFERASE"/>
    <property type="match status" value="1"/>
</dbReference>
<evidence type="ECO:0000256" key="9">
    <source>
        <dbReference type="ARBA" id="ARBA00048212"/>
    </source>
</evidence>
<keyword evidence="12" id="KW-0808">Transferase</keyword>
<dbReference type="Gene3D" id="3.30.470.10">
    <property type="match status" value="1"/>
</dbReference>
<dbReference type="InterPro" id="IPR043132">
    <property type="entry name" value="BCAT-like_C"/>
</dbReference>
<dbReference type="SUPFAM" id="SSF56752">
    <property type="entry name" value="D-aminoacid aminotransferase-like PLP-dependent enzymes"/>
    <property type="match status" value="1"/>
</dbReference>
<comment type="pathway">
    <text evidence="2">Amino-acid biosynthesis; L-isoleucine biosynthesis; L-isoleucine from 2-oxobutanoate: step 4/4.</text>
</comment>
<dbReference type="GO" id="GO:0016829">
    <property type="term" value="F:lyase activity"/>
    <property type="evidence" value="ECO:0007669"/>
    <property type="project" value="UniProtKB-KW"/>
</dbReference>
<dbReference type="InterPro" id="IPR001544">
    <property type="entry name" value="Aminotrans_IV"/>
</dbReference>
<dbReference type="InterPro" id="IPR050571">
    <property type="entry name" value="Class-IV_PLP-Dep_Aminotrnsfr"/>
</dbReference>
<evidence type="ECO:0000313" key="12">
    <source>
        <dbReference type="EMBL" id="SEO88807.1"/>
    </source>
</evidence>
<dbReference type="EMBL" id="FODT01000005">
    <property type="protein sequence ID" value="SEO88807.1"/>
    <property type="molecule type" value="Genomic_DNA"/>
</dbReference>
<keyword evidence="8" id="KW-0100">Branched-chain amino acid biosynthesis</keyword>
<evidence type="ECO:0000256" key="6">
    <source>
        <dbReference type="ARBA" id="ARBA00013053"/>
    </source>
</evidence>
<comment type="similarity">
    <text evidence="5">Belongs to the class-IV pyridoxal-phosphate-dependent aminotransferase family.</text>
</comment>
<evidence type="ECO:0000256" key="1">
    <source>
        <dbReference type="ARBA" id="ARBA00003109"/>
    </source>
</evidence>
<dbReference type="InterPro" id="IPR036038">
    <property type="entry name" value="Aminotransferase-like"/>
</dbReference>
<name>A0A1H8TD10_9BRAD</name>
<dbReference type="RefSeq" id="WP_092684150.1">
    <property type="nucleotide sequence ID" value="NZ_FODT01000005.1"/>
</dbReference>
<dbReference type="Pfam" id="PF01063">
    <property type="entry name" value="Aminotran_4"/>
    <property type="match status" value="1"/>
</dbReference>
<evidence type="ECO:0000256" key="2">
    <source>
        <dbReference type="ARBA" id="ARBA00004824"/>
    </source>
</evidence>
<comment type="catalytic activity">
    <reaction evidence="11">
        <text>L-leucine + 2-oxoglutarate = 4-methyl-2-oxopentanoate + L-glutamate</text>
        <dbReference type="Rhea" id="RHEA:18321"/>
        <dbReference type="ChEBI" id="CHEBI:16810"/>
        <dbReference type="ChEBI" id="CHEBI:17865"/>
        <dbReference type="ChEBI" id="CHEBI:29985"/>
        <dbReference type="ChEBI" id="CHEBI:57427"/>
        <dbReference type="EC" id="2.6.1.42"/>
    </reaction>
</comment>
<dbReference type="GO" id="GO:0004084">
    <property type="term" value="F:branched-chain-amino-acid transaminase activity"/>
    <property type="evidence" value="ECO:0007669"/>
    <property type="project" value="UniProtKB-EC"/>
</dbReference>
<dbReference type="GO" id="GO:0009082">
    <property type="term" value="P:branched-chain amino acid biosynthetic process"/>
    <property type="evidence" value="ECO:0007669"/>
    <property type="project" value="UniProtKB-KW"/>
</dbReference>
<dbReference type="OrthoDB" id="9809239at2"/>
<dbReference type="AlphaFoldDB" id="A0A1H8TD10"/>
<comment type="pathway">
    <text evidence="4">Amino-acid biosynthesis; L-leucine biosynthesis; L-leucine from 3-methyl-2-oxobutanoate: step 4/4.</text>
</comment>
<accession>A0A1H8TD10</accession>
<evidence type="ECO:0000256" key="5">
    <source>
        <dbReference type="ARBA" id="ARBA00009320"/>
    </source>
</evidence>
<protein>
    <recommendedName>
        <fullName evidence="7">Probable branched-chain-amino-acid aminotransferase</fullName>
        <ecNumber evidence="6">2.6.1.42</ecNumber>
    </recommendedName>
</protein>
<proteinExistence type="inferred from homology"/>
<evidence type="ECO:0000256" key="10">
    <source>
        <dbReference type="ARBA" id="ARBA00048798"/>
    </source>
</evidence>
<dbReference type="EC" id="2.6.1.42" evidence="6"/>
<comment type="catalytic activity">
    <reaction evidence="10">
        <text>L-isoleucine + 2-oxoglutarate = (S)-3-methyl-2-oxopentanoate + L-glutamate</text>
        <dbReference type="Rhea" id="RHEA:24801"/>
        <dbReference type="ChEBI" id="CHEBI:16810"/>
        <dbReference type="ChEBI" id="CHEBI:29985"/>
        <dbReference type="ChEBI" id="CHEBI:35146"/>
        <dbReference type="ChEBI" id="CHEBI:58045"/>
        <dbReference type="EC" id="2.6.1.42"/>
    </reaction>
</comment>
<dbReference type="InterPro" id="IPR043131">
    <property type="entry name" value="BCAT-like_N"/>
</dbReference>
<dbReference type="PANTHER" id="PTHR42743:SF11">
    <property type="entry name" value="AMINODEOXYCHORISMATE LYASE"/>
    <property type="match status" value="1"/>
</dbReference>
<dbReference type="Proteomes" id="UP000199615">
    <property type="component" value="Unassembled WGS sequence"/>
</dbReference>
<comment type="pathway">
    <text evidence="3">Amino-acid biosynthesis; L-valine biosynthesis; L-valine from pyruvate: step 4/4.</text>
</comment>
<evidence type="ECO:0000256" key="7">
    <source>
        <dbReference type="ARBA" id="ARBA00014472"/>
    </source>
</evidence>
<comment type="catalytic activity">
    <reaction evidence="9">
        <text>L-valine + 2-oxoglutarate = 3-methyl-2-oxobutanoate + L-glutamate</text>
        <dbReference type="Rhea" id="RHEA:24813"/>
        <dbReference type="ChEBI" id="CHEBI:11851"/>
        <dbReference type="ChEBI" id="CHEBI:16810"/>
        <dbReference type="ChEBI" id="CHEBI:29985"/>
        <dbReference type="ChEBI" id="CHEBI:57762"/>
        <dbReference type="EC" id="2.6.1.42"/>
    </reaction>
</comment>
<keyword evidence="8" id="KW-0028">Amino-acid biosynthesis</keyword>
<evidence type="ECO:0000256" key="8">
    <source>
        <dbReference type="ARBA" id="ARBA00023304"/>
    </source>
</evidence>
<dbReference type="Gene3D" id="3.20.10.10">
    <property type="entry name" value="D-amino Acid Aminotransferase, subunit A, domain 2"/>
    <property type="match status" value="1"/>
</dbReference>
<evidence type="ECO:0000313" key="13">
    <source>
        <dbReference type="Proteomes" id="UP000199615"/>
    </source>
</evidence>
<gene>
    <name evidence="12" type="ORF">SAMN05444123_105355</name>
</gene>
<keyword evidence="12" id="KW-0032">Aminotransferase</keyword>
<keyword evidence="12" id="KW-0456">Lyase</keyword>
<sequence length="270" mass="28767">MAEWLWFNGEVVEARQVSISPADRGLLLADGVFETMRAQAGRILWLSDHLARLRAGAALLGIPVPFPDDSIAEGLLELTDRAAAPLAALRLTLTRGPGRRRGLWPPDDPVQPTLLGSIAPIAAVPMPAAARLVICRSTRRNEFSPLTRVKHLSYGDALLARREAGDRNATDAVLLNTRGHVACSTVGNIFVRDRNGWATPPLDDGALPGLARARALVALGAEQRSIEASALRSVDAAVLTNSLGITPVSHLDDRPLGVVESPAALAKLYD</sequence>
<evidence type="ECO:0000256" key="11">
    <source>
        <dbReference type="ARBA" id="ARBA00049229"/>
    </source>
</evidence>
<evidence type="ECO:0000256" key="4">
    <source>
        <dbReference type="ARBA" id="ARBA00005072"/>
    </source>
</evidence>